<evidence type="ECO:0000256" key="1">
    <source>
        <dbReference type="ARBA" id="ARBA00009981"/>
    </source>
</evidence>
<protein>
    <recommendedName>
        <fullName evidence="2">Antitoxin</fullName>
    </recommendedName>
</protein>
<comment type="similarity">
    <text evidence="1 2">Belongs to the phD/YefM antitoxin family.</text>
</comment>
<organism evidence="3 4">
    <name type="scientific">Candidatus Azambacteria bacterium GW2011_GWA1_44_9</name>
    <dbReference type="NCBI Taxonomy" id="1618610"/>
    <lineage>
        <taxon>Bacteria</taxon>
        <taxon>Candidatus Azamiibacteriota</taxon>
    </lineage>
</organism>
<name>A0A0G1KD99_9BACT</name>
<dbReference type="InterPro" id="IPR006442">
    <property type="entry name" value="Antitoxin_Phd/YefM"/>
</dbReference>
<dbReference type="EMBL" id="LCJQ01000007">
    <property type="protein sequence ID" value="KKT81583.1"/>
    <property type="molecule type" value="Genomic_DNA"/>
</dbReference>
<dbReference type="PANTHER" id="PTHR33713:SF10">
    <property type="entry name" value="ANTITOXIN YAFN"/>
    <property type="match status" value="1"/>
</dbReference>
<reference evidence="3 4" key="1">
    <citation type="journal article" date="2015" name="Nature">
        <title>rRNA introns, odd ribosomes, and small enigmatic genomes across a large radiation of phyla.</title>
        <authorList>
            <person name="Brown C.T."/>
            <person name="Hug L.A."/>
            <person name="Thomas B.C."/>
            <person name="Sharon I."/>
            <person name="Castelle C.J."/>
            <person name="Singh A."/>
            <person name="Wilkins M.J."/>
            <person name="Williams K.H."/>
            <person name="Banfield J.F."/>
        </authorList>
    </citation>
    <scope>NUCLEOTIDE SEQUENCE [LARGE SCALE GENOMIC DNA]</scope>
</reference>
<dbReference type="InterPro" id="IPR051405">
    <property type="entry name" value="phD/YefM_antitoxin"/>
</dbReference>
<dbReference type="Gene3D" id="3.40.1620.10">
    <property type="entry name" value="YefM-like domain"/>
    <property type="match status" value="1"/>
</dbReference>
<dbReference type="SUPFAM" id="SSF143120">
    <property type="entry name" value="YefM-like"/>
    <property type="match status" value="1"/>
</dbReference>
<evidence type="ECO:0000256" key="2">
    <source>
        <dbReference type="RuleBase" id="RU362080"/>
    </source>
</evidence>
<accession>A0A0G1KD99</accession>
<evidence type="ECO:0000313" key="3">
    <source>
        <dbReference type="EMBL" id="KKT81583.1"/>
    </source>
</evidence>
<comment type="caution">
    <text evidence="3">The sequence shown here is derived from an EMBL/GenBank/DDBJ whole genome shotgun (WGS) entry which is preliminary data.</text>
</comment>
<proteinExistence type="inferred from homology"/>
<dbReference type="Pfam" id="PF02604">
    <property type="entry name" value="PhdYeFM_antitox"/>
    <property type="match status" value="1"/>
</dbReference>
<dbReference type="InterPro" id="IPR036165">
    <property type="entry name" value="YefM-like_sf"/>
</dbReference>
<gene>
    <name evidence="3" type="ORF">UW78_C0007G0005</name>
</gene>
<sequence length="99" mass="11307">MQTITLAEVLQKKFIGTEELRRELSDILTRFSKEGGELVVTQHGVPQAVLIDLESYLNSYETLEDLQKPGFIESIYKELKEIDKGKCISHEQLKKNLGI</sequence>
<dbReference type="NCBIfam" id="TIGR01552">
    <property type="entry name" value="phd_fam"/>
    <property type="match status" value="1"/>
</dbReference>
<dbReference type="PANTHER" id="PTHR33713">
    <property type="entry name" value="ANTITOXIN YAFN-RELATED"/>
    <property type="match status" value="1"/>
</dbReference>
<comment type="function">
    <text evidence="2">Antitoxin component of a type II toxin-antitoxin (TA) system.</text>
</comment>
<dbReference type="Proteomes" id="UP000034595">
    <property type="component" value="Unassembled WGS sequence"/>
</dbReference>
<evidence type="ECO:0000313" key="4">
    <source>
        <dbReference type="Proteomes" id="UP000034595"/>
    </source>
</evidence>
<dbReference type="AlphaFoldDB" id="A0A0G1KD99"/>